<keyword evidence="7 9" id="KW-0472">Membrane</keyword>
<dbReference type="CTD" id="38596"/>
<dbReference type="Pfam" id="PF10261">
    <property type="entry name" value="FIT"/>
    <property type="match status" value="2"/>
</dbReference>
<dbReference type="GeneID" id="100899229"/>
<dbReference type="InterPro" id="IPR046401">
    <property type="entry name" value="FITM1/2"/>
</dbReference>
<keyword evidence="2 9" id="KW-0812">Transmembrane</keyword>
<evidence type="ECO:0000256" key="4">
    <source>
        <dbReference type="ARBA" id="ARBA00022824"/>
    </source>
</evidence>
<evidence type="ECO:0000256" key="2">
    <source>
        <dbReference type="ARBA" id="ARBA00022692"/>
    </source>
</evidence>
<feature type="transmembrane region" description="Helical" evidence="9">
    <location>
        <begin position="284"/>
        <end position="302"/>
    </location>
</feature>
<dbReference type="PANTHER" id="PTHR23129">
    <property type="entry name" value="ACYL-COENZYME A DIPHOSPHATASE FITM2"/>
    <property type="match status" value="1"/>
</dbReference>
<dbReference type="AlphaFoldDB" id="A0AAJ6QWA4"/>
<dbReference type="GO" id="GO:0034389">
    <property type="term" value="P:lipid droplet organization"/>
    <property type="evidence" value="ECO:0007669"/>
    <property type="project" value="InterPro"/>
</dbReference>
<dbReference type="Proteomes" id="UP000694867">
    <property type="component" value="Unplaced"/>
</dbReference>
<proteinExistence type="inferred from homology"/>
<keyword evidence="6" id="KW-0443">Lipid metabolism</keyword>
<accession>A0AAJ6QWA4</accession>
<evidence type="ECO:0000256" key="3">
    <source>
        <dbReference type="ARBA" id="ARBA00022801"/>
    </source>
</evidence>
<dbReference type="RefSeq" id="XP_003746103.1">
    <property type="nucleotide sequence ID" value="XM_003746055.2"/>
</dbReference>
<name>A0AAJ6QWA4_9ACAR</name>
<evidence type="ECO:0000313" key="10">
    <source>
        <dbReference type="Proteomes" id="UP000694867"/>
    </source>
</evidence>
<reference evidence="11 12" key="1">
    <citation type="submission" date="2025-04" db="UniProtKB">
        <authorList>
            <consortium name="RefSeq"/>
        </authorList>
    </citation>
    <scope>IDENTIFICATION</scope>
</reference>
<comment type="subcellular location">
    <subcellularLocation>
        <location evidence="1">Endoplasmic reticulum membrane</location>
        <topology evidence="1">Multi-pass membrane protein</topology>
    </subcellularLocation>
</comment>
<dbReference type="RefSeq" id="XP_003746101.1">
    <property type="nucleotide sequence ID" value="XM_003746053.1"/>
</dbReference>
<feature type="transmembrane region" description="Helical" evidence="9">
    <location>
        <begin position="107"/>
        <end position="126"/>
    </location>
</feature>
<keyword evidence="3" id="KW-0378">Hydrolase</keyword>
<feature type="transmembrane region" description="Helical" evidence="9">
    <location>
        <begin position="138"/>
        <end position="158"/>
    </location>
</feature>
<evidence type="ECO:0000256" key="1">
    <source>
        <dbReference type="ARBA" id="ARBA00004477"/>
    </source>
</evidence>
<evidence type="ECO:0000256" key="6">
    <source>
        <dbReference type="ARBA" id="ARBA00023098"/>
    </source>
</evidence>
<dbReference type="GO" id="GO:0005789">
    <property type="term" value="C:endoplasmic reticulum membrane"/>
    <property type="evidence" value="ECO:0007669"/>
    <property type="project" value="UniProtKB-SubCell"/>
</dbReference>
<keyword evidence="4" id="KW-0256">Endoplasmic reticulum</keyword>
<dbReference type="GO" id="GO:0010945">
    <property type="term" value="F:coenzyme A diphosphatase activity"/>
    <property type="evidence" value="ECO:0007669"/>
    <property type="project" value="InterPro"/>
</dbReference>
<sequence length="325" mass="36935">MSSVSSNKARQRGTASSMKWDRCSLNSPAGSTGRRPLPEPASVANLLLMAVIHVCRKAVLIDPKYKIGIYLIFLFVGSALGDAGFPYPKTYFSNSRNVLNQYFVKLGWGWTLSLTSAYIYLTASVYCAGDRTRVVNHLLRMIVATAIWFTCTNLFVYVENQTASCSSPKFKTRQNCIMKGHRWLGFDISGHCFILIFSHLVISEELRSLVNWERIADIVRNEPFDADSPIKDLDADQKLALKTYYDKYTPYIRGLFILLTLLAILWDMMLVATVFYFHNMVQKVLGGIFAIVPWYFIYKFWYPSGVLPPSPGVGLVKYSEVYRRG</sequence>
<evidence type="ECO:0000256" key="8">
    <source>
        <dbReference type="SAM" id="MobiDB-lite"/>
    </source>
</evidence>
<dbReference type="PANTHER" id="PTHR23129:SF0">
    <property type="entry name" value="ACYL-COENZYME A DIPHOSPHATASE FITM2"/>
    <property type="match status" value="1"/>
</dbReference>
<evidence type="ECO:0000313" key="11">
    <source>
        <dbReference type="RefSeq" id="XP_003746101.1"/>
    </source>
</evidence>
<feature type="region of interest" description="Disordered" evidence="8">
    <location>
        <begin position="1"/>
        <end position="36"/>
    </location>
</feature>
<gene>
    <name evidence="11 12" type="primary">LOC100899229</name>
</gene>
<evidence type="ECO:0000256" key="9">
    <source>
        <dbReference type="SAM" id="Phobius"/>
    </source>
</evidence>
<evidence type="ECO:0000256" key="7">
    <source>
        <dbReference type="ARBA" id="ARBA00023136"/>
    </source>
</evidence>
<keyword evidence="5 9" id="KW-1133">Transmembrane helix</keyword>
<feature type="compositionally biased region" description="Polar residues" evidence="8">
    <location>
        <begin position="1"/>
        <end position="17"/>
    </location>
</feature>
<feature type="transmembrane region" description="Helical" evidence="9">
    <location>
        <begin position="251"/>
        <end position="277"/>
    </location>
</feature>
<evidence type="ECO:0000313" key="12">
    <source>
        <dbReference type="RefSeq" id="XP_003746103.1"/>
    </source>
</evidence>
<evidence type="ECO:0000256" key="5">
    <source>
        <dbReference type="ARBA" id="ARBA00022989"/>
    </source>
</evidence>
<keyword evidence="10" id="KW-1185">Reference proteome</keyword>
<protein>
    <submittedName>
        <fullName evidence="11 12">Fat storage-inducing transmembrane protein</fullName>
    </submittedName>
</protein>
<organism evidence="10 12">
    <name type="scientific">Galendromus occidentalis</name>
    <name type="common">western predatory mite</name>
    <dbReference type="NCBI Taxonomy" id="34638"/>
    <lineage>
        <taxon>Eukaryota</taxon>
        <taxon>Metazoa</taxon>
        <taxon>Ecdysozoa</taxon>
        <taxon>Arthropoda</taxon>
        <taxon>Chelicerata</taxon>
        <taxon>Arachnida</taxon>
        <taxon>Acari</taxon>
        <taxon>Parasitiformes</taxon>
        <taxon>Mesostigmata</taxon>
        <taxon>Gamasina</taxon>
        <taxon>Phytoseioidea</taxon>
        <taxon>Phytoseiidae</taxon>
        <taxon>Typhlodrominae</taxon>
        <taxon>Galendromus</taxon>
    </lineage>
</organism>
<feature type="transmembrane region" description="Helical" evidence="9">
    <location>
        <begin position="67"/>
        <end position="87"/>
    </location>
</feature>
<dbReference type="KEGG" id="goe:100899229"/>
<dbReference type="GO" id="GO:0008654">
    <property type="term" value="P:phospholipid biosynthetic process"/>
    <property type="evidence" value="ECO:0007669"/>
    <property type="project" value="TreeGrafter"/>
</dbReference>
<dbReference type="GO" id="GO:0019915">
    <property type="term" value="P:lipid storage"/>
    <property type="evidence" value="ECO:0007669"/>
    <property type="project" value="InterPro"/>
</dbReference>
<dbReference type="InterPro" id="IPR019388">
    <property type="entry name" value="FIT"/>
</dbReference>
<dbReference type="HAMAP" id="MF_03230">
    <property type="entry name" value="FITM2"/>
    <property type="match status" value="1"/>
</dbReference>